<protein>
    <submittedName>
        <fullName evidence="2">Uncharacterized protein</fullName>
    </submittedName>
</protein>
<dbReference type="Gramene" id="rna14362">
    <property type="protein sequence ID" value="RHN66392.1"/>
    <property type="gene ID" value="gene14362"/>
</dbReference>
<organism evidence="2 3">
    <name type="scientific">Medicago truncatula</name>
    <name type="common">Barrel medic</name>
    <name type="synonym">Medicago tribuloides</name>
    <dbReference type="NCBI Taxonomy" id="3880"/>
    <lineage>
        <taxon>Eukaryota</taxon>
        <taxon>Viridiplantae</taxon>
        <taxon>Streptophyta</taxon>
        <taxon>Embryophyta</taxon>
        <taxon>Tracheophyta</taxon>
        <taxon>Spermatophyta</taxon>
        <taxon>Magnoliopsida</taxon>
        <taxon>eudicotyledons</taxon>
        <taxon>Gunneridae</taxon>
        <taxon>Pentapetalae</taxon>
        <taxon>rosids</taxon>
        <taxon>fabids</taxon>
        <taxon>Fabales</taxon>
        <taxon>Fabaceae</taxon>
        <taxon>Papilionoideae</taxon>
        <taxon>50 kb inversion clade</taxon>
        <taxon>NPAAA clade</taxon>
        <taxon>Hologalegina</taxon>
        <taxon>IRL clade</taxon>
        <taxon>Trifolieae</taxon>
        <taxon>Medicago</taxon>
    </lineage>
</organism>
<dbReference type="Proteomes" id="UP000265566">
    <property type="component" value="Chromosome 3"/>
</dbReference>
<name>A0A396ILG2_MEDTR</name>
<proteinExistence type="predicted"/>
<evidence type="ECO:0000256" key="1">
    <source>
        <dbReference type="SAM" id="MobiDB-lite"/>
    </source>
</evidence>
<gene>
    <name evidence="2" type="ORF">MtrunA17_Chr3g0090411</name>
</gene>
<sequence>MDSRPVQPSMTSFWSLGKPSNGKEESEPQLLSKLNSKSDV</sequence>
<comment type="caution">
    <text evidence="2">The sequence shown here is derived from an EMBL/GenBank/DDBJ whole genome shotgun (WGS) entry which is preliminary data.</text>
</comment>
<dbReference type="AlphaFoldDB" id="A0A396ILG2"/>
<evidence type="ECO:0000313" key="2">
    <source>
        <dbReference type="EMBL" id="RHN66392.1"/>
    </source>
</evidence>
<reference evidence="3" key="1">
    <citation type="journal article" date="2018" name="Nat. Plants">
        <title>Whole-genome landscape of Medicago truncatula symbiotic genes.</title>
        <authorList>
            <person name="Pecrix Y."/>
            <person name="Staton S.E."/>
            <person name="Sallet E."/>
            <person name="Lelandais-Briere C."/>
            <person name="Moreau S."/>
            <person name="Carrere S."/>
            <person name="Blein T."/>
            <person name="Jardinaud M.F."/>
            <person name="Latrasse D."/>
            <person name="Zouine M."/>
            <person name="Zahm M."/>
            <person name="Kreplak J."/>
            <person name="Mayjonade B."/>
            <person name="Satge C."/>
            <person name="Perez M."/>
            <person name="Cauet S."/>
            <person name="Marande W."/>
            <person name="Chantry-Darmon C."/>
            <person name="Lopez-Roques C."/>
            <person name="Bouchez O."/>
            <person name="Berard A."/>
            <person name="Debelle F."/>
            <person name="Munos S."/>
            <person name="Bendahmane A."/>
            <person name="Berges H."/>
            <person name="Niebel A."/>
            <person name="Buitink J."/>
            <person name="Frugier F."/>
            <person name="Benhamed M."/>
            <person name="Crespi M."/>
            <person name="Gouzy J."/>
            <person name="Gamas P."/>
        </authorList>
    </citation>
    <scope>NUCLEOTIDE SEQUENCE [LARGE SCALE GENOMIC DNA]</scope>
    <source>
        <strain evidence="3">cv. Jemalong A17</strain>
    </source>
</reference>
<feature type="region of interest" description="Disordered" evidence="1">
    <location>
        <begin position="1"/>
        <end position="40"/>
    </location>
</feature>
<evidence type="ECO:0000313" key="3">
    <source>
        <dbReference type="Proteomes" id="UP000265566"/>
    </source>
</evidence>
<feature type="compositionally biased region" description="Polar residues" evidence="1">
    <location>
        <begin position="1"/>
        <end position="14"/>
    </location>
</feature>
<accession>A0A396ILG2</accession>
<dbReference type="EMBL" id="PSQE01000003">
    <property type="protein sequence ID" value="RHN66392.1"/>
    <property type="molecule type" value="Genomic_DNA"/>
</dbReference>